<name>A0ABR2IHM7_9PEZI</name>
<protein>
    <recommendedName>
        <fullName evidence="3">VWFA domain-containing protein</fullName>
    </recommendedName>
</protein>
<evidence type="ECO:0000313" key="1">
    <source>
        <dbReference type="EMBL" id="KAK8863073.1"/>
    </source>
</evidence>
<sequence>MAIATDKIDFNFFIDNTKTISLHELNTIKNIINKLKWEISKKAFGSRVHFLGPNGADDVARHMPDQTLQIVDGLFPRGVGQLLTPFYKVLEEYLQDVPPRPRSIIYFTNGYDLANGPDDQEKLKAAILTAMFLGLQIRIMFVQVGNVAGAQDVFEKLDNGLMDEFEDRLKNDNDTSLRLCMSAQNDGEKAHKYKNHYDIVDHVRLGSADDVDEQMIQKIVIGALNPNQG</sequence>
<dbReference type="Proteomes" id="UP001390339">
    <property type="component" value="Unassembled WGS sequence"/>
</dbReference>
<evidence type="ECO:0000313" key="2">
    <source>
        <dbReference type="Proteomes" id="UP001390339"/>
    </source>
</evidence>
<accession>A0ABR2IHM7</accession>
<evidence type="ECO:0008006" key="3">
    <source>
        <dbReference type="Google" id="ProtNLM"/>
    </source>
</evidence>
<organism evidence="1 2">
    <name type="scientific">Apiospora arundinis</name>
    <dbReference type="NCBI Taxonomy" id="335852"/>
    <lineage>
        <taxon>Eukaryota</taxon>
        <taxon>Fungi</taxon>
        <taxon>Dikarya</taxon>
        <taxon>Ascomycota</taxon>
        <taxon>Pezizomycotina</taxon>
        <taxon>Sordariomycetes</taxon>
        <taxon>Xylariomycetidae</taxon>
        <taxon>Amphisphaeriales</taxon>
        <taxon>Apiosporaceae</taxon>
        <taxon>Apiospora</taxon>
    </lineage>
</organism>
<gene>
    <name evidence="1" type="ORF">PGQ11_009308</name>
</gene>
<proteinExistence type="predicted"/>
<keyword evidence="2" id="KW-1185">Reference proteome</keyword>
<dbReference type="EMBL" id="JAPCWZ010000005">
    <property type="protein sequence ID" value="KAK8863073.1"/>
    <property type="molecule type" value="Genomic_DNA"/>
</dbReference>
<reference evidence="1 2" key="1">
    <citation type="journal article" date="2024" name="IMA Fungus">
        <title>Apiospora arundinis, a panoply of carbohydrate-active enzymes and secondary metabolites.</title>
        <authorList>
            <person name="Sorensen T."/>
            <person name="Petersen C."/>
            <person name="Muurmann A.T."/>
            <person name="Christiansen J.V."/>
            <person name="Brundto M.L."/>
            <person name="Overgaard C.K."/>
            <person name="Boysen A.T."/>
            <person name="Wollenberg R.D."/>
            <person name="Larsen T.O."/>
            <person name="Sorensen J.L."/>
            <person name="Nielsen K.L."/>
            <person name="Sondergaard T.E."/>
        </authorList>
    </citation>
    <scope>NUCLEOTIDE SEQUENCE [LARGE SCALE GENOMIC DNA]</scope>
    <source>
        <strain evidence="1 2">AAU 773</strain>
    </source>
</reference>
<comment type="caution">
    <text evidence="1">The sequence shown here is derived from an EMBL/GenBank/DDBJ whole genome shotgun (WGS) entry which is preliminary data.</text>
</comment>